<sequence length="738" mass="80592">MSGVDPTRRRERRRNPYNAMAVATTSVVGGDAATADVTVVTDAMRRAYRLLDDYLDADADPASAGVVVALLGNYGMGKTHLAVRLVRHARAVLGGPTKAIYLDANAEDFLSLYLRFMREVGEDALVTQVRDYYADVVAAALQETGLSGDALRALTAGQVTPQRVIRELGMLESALLRRVQETLVGVTGEHDFSTVLTLLLRSGFDEAVWRWLTGGEPDEILVDRGITRRIDNELAALEAMRVIALLFAGLRNRFVLVIDELDKIFSTGHRPNDTLMARFQDLLAVSASTGACLVLCGLPDSWEVLTPAVRARIPVRLDLAGLTDDEITEFVLQSHRQVLGYDGIQPFTPVAIRMIGRLTRGHARDVIRLCRKAFRLADNASTAAGHEVLVDEAILQAAAADEFGAPNLDDVVGQVWRLAERRGWDPRRDHMLDAAPLARADFWITFPEFDSGAALLIAPSLVEDAEVARLLDRITALRAAAPAAEIVVVVVGVPTDLAVVRVRDALERDLLVVRPHSFTEDLTAVLESARTRLPRAASDDSLGGVRRQLDTWLARIASSQRELAEALTRRVDDLAATVHIGETARVQDDTLPAALAELFDEAAASLDDLAHIRVDPGVFAHDVIATADPLVIRLREPSIVAATGSAVLLRQVVETFRVVLTEWYGTHKSRMDSAARDLLDRMCDTYDNITDALPARGALVDLVRAGLLAGPVRQRAERALSDFSFRVREAVLESVANR</sequence>
<dbReference type="RefSeq" id="WP_253884735.1">
    <property type="nucleotide sequence ID" value="NZ_BAAAVB010000002.1"/>
</dbReference>
<comment type="caution">
    <text evidence="2">The sequence shown here is derived from an EMBL/GenBank/DDBJ whole genome shotgun (WGS) entry which is preliminary data.</text>
</comment>
<dbReference type="SMART" id="SM00382">
    <property type="entry name" value="AAA"/>
    <property type="match status" value="1"/>
</dbReference>
<feature type="domain" description="AAA+ ATPase" evidence="1">
    <location>
        <begin position="64"/>
        <end position="323"/>
    </location>
</feature>
<proteinExistence type="predicted"/>
<name>A0ABT1I5B5_9PSEU</name>
<evidence type="ECO:0000313" key="3">
    <source>
        <dbReference type="Proteomes" id="UP001205185"/>
    </source>
</evidence>
<dbReference type="Proteomes" id="UP001205185">
    <property type="component" value="Unassembled WGS sequence"/>
</dbReference>
<evidence type="ECO:0000313" key="2">
    <source>
        <dbReference type="EMBL" id="MCP2267823.1"/>
    </source>
</evidence>
<keyword evidence="3" id="KW-1185">Reference proteome</keyword>
<dbReference type="InterPro" id="IPR027417">
    <property type="entry name" value="P-loop_NTPase"/>
</dbReference>
<dbReference type="EMBL" id="JAMTCO010000001">
    <property type="protein sequence ID" value="MCP2267823.1"/>
    <property type="molecule type" value="Genomic_DNA"/>
</dbReference>
<accession>A0ABT1I5B5</accession>
<dbReference type="SUPFAM" id="SSF52540">
    <property type="entry name" value="P-loop containing nucleoside triphosphate hydrolases"/>
    <property type="match status" value="1"/>
</dbReference>
<gene>
    <name evidence="2" type="ORF">LV75_000305</name>
</gene>
<dbReference type="InterPro" id="IPR003593">
    <property type="entry name" value="AAA+_ATPase"/>
</dbReference>
<organism evidence="2 3">
    <name type="scientific">Actinokineospora diospyrosa</name>
    <dbReference type="NCBI Taxonomy" id="103728"/>
    <lineage>
        <taxon>Bacteria</taxon>
        <taxon>Bacillati</taxon>
        <taxon>Actinomycetota</taxon>
        <taxon>Actinomycetes</taxon>
        <taxon>Pseudonocardiales</taxon>
        <taxon>Pseudonocardiaceae</taxon>
        <taxon>Actinokineospora</taxon>
    </lineage>
</organism>
<reference evidence="2 3" key="1">
    <citation type="submission" date="2022-06" db="EMBL/GenBank/DDBJ databases">
        <title>Genomic Encyclopedia of Archaeal and Bacterial Type Strains, Phase II (KMG-II): from individual species to whole genera.</title>
        <authorList>
            <person name="Goeker M."/>
        </authorList>
    </citation>
    <scope>NUCLEOTIDE SEQUENCE [LARGE SCALE GENOMIC DNA]</scope>
    <source>
        <strain evidence="2 3">DSM 44255</strain>
    </source>
</reference>
<dbReference type="Gene3D" id="3.40.50.300">
    <property type="entry name" value="P-loop containing nucleotide triphosphate hydrolases"/>
    <property type="match status" value="1"/>
</dbReference>
<evidence type="ECO:0000259" key="1">
    <source>
        <dbReference type="SMART" id="SM00382"/>
    </source>
</evidence>
<protein>
    <recommendedName>
        <fullName evidence="1">AAA+ ATPase domain-containing protein</fullName>
    </recommendedName>
</protein>